<dbReference type="Proteomes" id="UP000323161">
    <property type="component" value="Unassembled WGS sequence"/>
</dbReference>
<feature type="binding site" evidence="7">
    <location>
        <position position="113"/>
    </location>
    <ligand>
        <name>Zn(2+)</name>
        <dbReference type="ChEBI" id="CHEBI:29105"/>
    </ligand>
</feature>
<comment type="caution">
    <text evidence="10">The sequence shown here is derived from an EMBL/GenBank/DDBJ whole genome shotgun (WGS) entry which is preliminary data.</text>
</comment>
<comment type="cofactor">
    <cofactor evidence="7">
        <name>Zn(2+)</name>
        <dbReference type="ChEBI" id="CHEBI:29105"/>
    </cofactor>
    <text evidence="7">Binds 1 zinc ion per subunit.</text>
</comment>
<dbReference type="Pfam" id="PF01475">
    <property type="entry name" value="FUR"/>
    <property type="match status" value="1"/>
</dbReference>
<dbReference type="SUPFAM" id="SSF46785">
    <property type="entry name" value="Winged helix' DNA-binding domain"/>
    <property type="match status" value="1"/>
</dbReference>
<keyword evidence="4 9" id="KW-0805">Transcription regulation</keyword>
<evidence type="ECO:0000256" key="8">
    <source>
        <dbReference type="PIRSR" id="PIRSR602481-2"/>
    </source>
</evidence>
<protein>
    <recommendedName>
        <fullName evidence="9">Ferric uptake regulation protein</fullName>
    </recommendedName>
</protein>
<dbReference type="PANTHER" id="PTHR33202">
    <property type="entry name" value="ZINC UPTAKE REGULATION PROTEIN"/>
    <property type="match status" value="1"/>
</dbReference>
<evidence type="ECO:0000256" key="7">
    <source>
        <dbReference type="PIRSR" id="PIRSR602481-1"/>
    </source>
</evidence>
<dbReference type="EMBL" id="VTUU01000006">
    <property type="protein sequence ID" value="KAA1172752.1"/>
    <property type="molecule type" value="Genomic_DNA"/>
</dbReference>
<evidence type="ECO:0000256" key="5">
    <source>
        <dbReference type="ARBA" id="ARBA00023125"/>
    </source>
</evidence>
<evidence type="ECO:0000256" key="4">
    <source>
        <dbReference type="ARBA" id="ARBA00023015"/>
    </source>
</evidence>
<comment type="subunit">
    <text evidence="9">Homodimer.</text>
</comment>
<organism evidence="10 11">
    <name type="scientific">Marinobacter salinexigens</name>
    <dbReference type="NCBI Taxonomy" id="2919747"/>
    <lineage>
        <taxon>Bacteria</taxon>
        <taxon>Pseudomonadati</taxon>
        <taxon>Pseudomonadota</taxon>
        <taxon>Gammaproteobacteria</taxon>
        <taxon>Pseudomonadales</taxon>
        <taxon>Marinobacteraceae</taxon>
        <taxon>Marinobacter</taxon>
    </lineage>
</organism>
<keyword evidence="2 9" id="KW-0678">Repressor</keyword>
<keyword evidence="7 9" id="KW-0479">Metal-binding</keyword>
<dbReference type="GO" id="GO:0003700">
    <property type="term" value="F:DNA-binding transcription factor activity"/>
    <property type="evidence" value="ECO:0007669"/>
    <property type="project" value="UniProtKB-UniRule"/>
</dbReference>
<dbReference type="InterPro" id="IPR043135">
    <property type="entry name" value="Fur_C"/>
</dbReference>
<evidence type="ECO:0000256" key="1">
    <source>
        <dbReference type="ARBA" id="ARBA00007957"/>
    </source>
</evidence>
<feature type="binding site" evidence="7">
    <location>
        <position position="156"/>
    </location>
    <ligand>
        <name>Zn(2+)</name>
        <dbReference type="ChEBI" id="CHEBI:29105"/>
    </ligand>
</feature>
<keyword evidence="6 9" id="KW-0804">Transcription</keyword>
<reference evidence="10 11" key="1">
    <citation type="submission" date="2019-08" db="EMBL/GenBank/DDBJ databases">
        <title>Marinobacter ZYF650 sp. nov., a marine bacterium isolated from seawater of the Mariana trench.</title>
        <authorList>
            <person name="Ahmad W."/>
        </authorList>
    </citation>
    <scope>NUCLEOTIDE SEQUENCE [LARGE SCALE GENOMIC DNA]</scope>
    <source>
        <strain evidence="10 11">ZYF650</strain>
    </source>
</reference>
<dbReference type="InterPro" id="IPR002481">
    <property type="entry name" value="FUR"/>
</dbReference>
<evidence type="ECO:0000256" key="6">
    <source>
        <dbReference type="ARBA" id="ARBA00023163"/>
    </source>
</evidence>
<comment type="cofactor">
    <cofactor evidence="8">
        <name>Mn(2+)</name>
        <dbReference type="ChEBI" id="CHEBI:29035"/>
    </cofactor>
    <cofactor evidence="8">
        <name>Fe(2+)</name>
        <dbReference type="ChEBI" id="CHEBI:29033"/>
    </cofactor>
    <text evidence="8">Binds 1 Mn(2+) or Fe(2+) ion per subunit.</text>
</comment>
<keyword evidence="3 7" id="KW-0862">Zinc</keyword>
<evidence type="ECO:0000256" key="2">
    <source>
        <dbReference type="ARBA" id="ARBA00022491"/>
    </source>
</evidence>
<dbReference type="GO" id="GO:0045892">
    <property type="term" value="P:negative regulation of DNA-templated transcription"/>
    <property type="evidence" value="ECO:0007669"/>
    <property type="project" value="TreeGrafter"/>
</dbReference>
<gene>
    <name evidence="9" type="primary">fur</name>
    <name evidence="10" type="ORF">FWJ25_13115</name>
</gene>
<dbReference type="InterPro" id="IPR036388">
    <property type="entry name" value="WH-like_DNA-bd_sf"/>
</dbReference>
<comment type="similarity">
    <text evidence="1 9">Belongs to the Fur family.</text>
</comment>
<evidence type="ECO:0000256" key="9">
    <source>
        <dbReference type="RuleBase" id="RU364037"/>
    </source>
</evidence>
<dbReference type="GO" id="GO:0005829">
    <property type="term" value="C:cytosol"/>
    <property type="evidence" value="ECO:0007669"/>
    <property type="project" value="TreeGrafter"/>
</dbReference>
<dbReference type="PANTHER" id="PTHR33202:SF6">
    <property type="entry name" value="ZINC UPTAKE REGULATION PROTEIN"/>
    <property type="match status" value="1"/>
</dbReference>
<accession>A0A5B0VDX9</accession>
<keyword evidence="5 9" id="KW-0238">DNA-binding</keyword>
<proteinExistence type="inferred from homology"/>
<sequence>MSASALPYRPHNHEACVNQALADAREICQRQNARLTPTRERVLELIWQSHKPLGAYDVLAQLTEDGHNAAPPTVYRALDFLQQHGLVHRIASLNAFIGCTHAGEHHTGMFLICRACGNVLEMTAPAVSESVRQAAGAENFKVSDVTLEIAGLCPSCQLEHVDE</sequence>
<dbReference type="CDD" id="cd07153">
    <property type="entry name" value="Fur_like"/>
    <property type="match status" value="1"/>
</dbReference>
<keyword evidence="11" id="KW-1185">Reference proteome</keyword>
<feature type="binding site" evidence="8">
    <location>
        <position position="105"/>
    </location>
    <ligand>
        <name>Fe cation</name>
        <dbReference type="ChEBI" id="CHEBI:24875"/>
    </ligand>
</feature>
<dbReference type="Gene3D" id="1.10.10.10">
    <property type="entry name" value="Winged helix-like DNA-binding domain superfamily/Winged helix DNA-binding domain"/>
    <property type="match status" value="1"/>
</dbReference>
<dbReference type="GO" id="GO:1900376">
    <property type="term" value="P:regulation of secondary metabolite biosynthetic process"/>
    <property type="evidence" value="ECO:0007669"/>
    <property type="project" value="TreeGrafter"/>
</dbReference>
<keyword evidence="9" id="KW-0963">Cytoplasm</keyword>
<dbReference type="Gene3D" id="3.30.1490.190">
    <property type="match status" value="1"/>
</dbReference>
<evidence type="ECO:0000313" key="11">
    <source>
        <dbReference type="Proteomes" id="UP000323161"/>
    </source>
</evidence>
<evidence type="ECO:0000256" key="3">
    <source>
        <dbReference type="ARBA" id="ARBA00022833"/>
    </source>
</evidence>
<name>A0A5B0VDX9_9GAMM</name>
<dbReference type="GO" id="GO:0000976">
    <property type="term" value="F:transcription cis-regulatory region binding"/>
    <property type="evidence" value="ECO:0007669"/>
    <property type="project" value="TreeGrafter"/>
</dbReference>
<dbReference type="RefSeq" id="WP_149600712.1">
    <property type="nucleotide sequence ID" value="NZ_VTUU01000006.1"/>
</dbReference>
<feature type="binding site" evidence="7">
    <location>
        <position position="116"/>
    </location>
    <ligand>
        <name>Zn(2+)</name>
        <dbReference type="ChEBI" id="CHEBI:29105"/>
    </ligand>
</feature>
<evidence type="ECO:0000313" key="10">
    <source>
        <dbReference type="EMBL" id="KAA1172752.1"/>
    </source>
</evidence>
<comment type="subcellular location">
    <subcellularLocation>
        <location evidence="9">Cytoplasm</location>
    </subcellularLocation>
</comment>
<dbReference type="AlphaFoldDB" id="A0A5B0VDX9"/>
<dbReference type="GO" id="GO:0008270">
    <property type="term" value="F:zinc ion binding"/>
    <property type="evidence" value="ECO:0007669"/>
    <property type="project" value="TreeGrafter"/>
</dbReference>
<keyword evidence="8 9" id="KW-0408">Iron</keyword>
<dbReference type="InterPro" id="IPR036390">
    <property type="entry name" value="WH_DNA-bd_sf"/>
</dbReference>
<feature type="binding site" evidence="7">
    <location>
        <position position="153"/>
    </location>
    <ligand>
        <name>Zn(2+)</name>
        <dbReference type="ChEBI" id="CHEBI:29105"/>
    </ligand>
</feature>